<dbReference type="InterPro" id="IPR006680">
    <property type="entry name" value="Amidohydro-rel"/>
</dbReference>
<dbReference type="InterPro" id="IPR052358">
    <property type="entry name" value="Aro_Compnd_Degr_Hydrolases"/>
</dbReference>
<dbReference type="Pfam" id="PF04909">
    <property type="entry name" value="Amidohydro_2"/>
    <property type="match status" value="1"/>
</dbReference>
<dbReference type="Gene3D" id="3.20.20.140">
    <property type="entry name" value="Metal-dependent hydrolases"/>
    <property type="match status" value="1"/>
</dbReference>
<reference evidence="2 3" key="1">
    <citation type="submission" date="2020-08" db="EMBL/GenBank/DDBJ databases">
        <title>Genomic Encyclopedia of Type Strains, Phase IV (KMG-IV): sequencing the most valuable type-strain genomes for metagenomic binning, comparative biology and taxonomic classification.</title>
        <authorList>
            <person name="Goeker M."/>
        </authorList>
    </citation>
    <scope>NUCLEOTIDE SEQUENCE [LARGE SCALE GENOMIC DNA]</scope>
    <source>
        <strain evidence="2 3">DSM 24105</strain>
    </source>
</reference>
<dbReference type="InterPro" id="IPR032466">
    <property type="entry name" value="Metal_Hydrolase"/>
</dbReference>
<dbReference type="GO" id="GO:0016787">
    <property type="term" value="F:hydrolase activity"/>
    <property type="evidence" value="ECO:0007669"/>
    <property type="project" value="UniProtKB-KW"/>
</dbReference>
<organism evidence="2 3">
    <name type="scientific">Methylobacterium brachythecii</name>
    <dbReference type="NCBI Taxonomy" id="1176177"/>
    <lineage>
        <taxon>Bacteria</taxon>
        <taxon>Pseudomonadati</taxon>
        <taxon>Pseudomonadota</taxon>
        <taxon>Alphaproteobacteria</taxon>
        <taxon>Hyphomicrobiales</taxon>
        <taxon>Methylobacteriaceae</taxon>
        <taxon>Methylobacterium</taxon>
    </lineage>
</organism>
<evidence type="ECO:0000313" key="3">
    <source>
        <dbReference type="Proteomes" id="UP000517759"/>
    </source>
</evidence>
<keyword evidence="2" id="KW-0378">Hydrolase</keyword>
<dbReference type="SUPFAM" id="SSF51556">
    <property type="entry name" value="Metallo-dependent hydrolases"/>
    <property type="match status" value="1"/>
</dbReference>
<dbReference type="AlphaFoldDB" id="A0A7W6AJA4"/>
<dbReference type="PROSITE" id="PS51318">
    <property type="entry name" value="TAT"/>
    <property type="match status" value="1"/>
</dbReference>
<dbReference type="PANTHER" id="PTHR35563:SF2">
    <property type="entry name" value="BARREL METAL-DEPENDENT HYDROLASE, PUTATIVE (AFU_ORTHOLOGUE AFUA_1G16240)-RELATED"/>
    <property type="match status" value="1"/>
</dbReference>
<gene>
    <name evidence="2" type="ORF">GGR33_003227</name>
</gene>
<evidence type="ECO:0000259" key="1">
    <source>
        <dbReference type="Pfam" id="PF04909"/>
    </source>
</evidence>
<evidence type="ECO:0000313" key="2">
    <source>
        <dbReference type="EMBL" id="MBB3903718.1"/>
    </source>
</evidence>
<dbReference type="InterPro" id="IPR006311">
    <property type="entry name" value="TAT_signal"/>
</dbReference>
<accession>A0A7W6AJA4</accession>
<protein>
    <submittedName>
        <fullName evidence="2">Putative TIM-barrel fold metal-dependent hydrolase</fullName>
    </submittedName>
</protein>
<proteinExistence type="predicted"/>
<dbReference type="PANTHER" id="PTHR35563">
    <property type="entry name" value="BARREL METAL-DEPENDENT HYDROLASE, PUTATIVE (AFU_ORTHOLOGUE AFUA_1G16240)-RELATED"/>
    <property type="match status" value="1"/>
</dbReference>
<comment type="caution">
    <text evidence="2">The sequence shown here is derived from an EMBL/GenBank/DDBJ whole genome shotgun (WGS) entry which is preliminary data.</text>
</comment>
<dbReference type="RefSeq" id="WP_183506860.1">
    <property type="nucleotide sequence ID" value="NZ_BSPG01000010.1"/>
</dbReference>
<name>A0A7W6AJA4_9HYPH</name>
<sequence>MISIRHTRRAVLGSAMAAAAGSSIGLGPRPARAQHDVRYSTGHAAAAFRPPANATDCHFHIYDGRFPPASGGLVAPDATPDDYCALQKRLGTTRGVIVQPSLYGVDNRPTLEGLAVLGPNFRAVAVVNPSISDAELQRMHGLGVRGIRFNLAQAGATTLDMLEPLSKRVDALGWHCQVNMPGEKIVAAADTFLKIRGKLVFDHLAHCPQPAGIESETFKLIRRLLDQGNTWVKLTGLYNDTKIGPPSYSDSVTVARAFAQAAPNRVVWGSDWPHPTESQDNKPDDALMLDLLPAYLPDEGARQRLLVDNPAELYDFPKG</sequence>
<dbReference type="Proteomes" id="UP000517759">
    <property type="component" value="Unassembled WGS sequence"/>
</dbReference>
<dbReference type="EMBL" id="JACIDN010000005">
    <property type="protein sequence ID" value="MBB3903718.1"/>
    <property type="molecule type" value="Genomic_DNA"/>
</dbReference>
<feature type="domain" description="Amidohydrolase-related" evidence="1">
    <location>
        <begin position="56"/>
        <end position="316"/>
    </location>
</feature>